<evidence type="ECO:0000256" key="1">
    <source>
        <dbReference type="SAM" id="Phobius"/>
    </source>
</evidence>
<organism evidence="2 3">
    <name type="scientific">Candidatus Yanofskybacteria bacterium RIFCSPHIGHO2_01_FULL_44_17</name>
    <dbReference type="NCBI Taxonomy" id="1802668"/>
    <lineage>
        <taxon>Bacteria</taxon>
        <taxon>Candidatus Yanofskyibacteriota</taxon>
    </lineage>
</organism>
<feature type="transmembrane region" description="Helical" evidence="1">
    <location>
        <begin position="33"/>
        <end position="55"/>
    </location>
</feature>
<name>A0A1F8EYJ7_9BACT</name>
<protein>
    <submittedName>
        <fullName evidence="2">Uncharacterized protein</fullName>
    </submittedName>
</protein>
<evidence type="ECO:0000313" key="3">
    <source>
        <dbReference type="Proteomes" id="UP000177507"/>
    </source>
</evidence>
<dbReference type="AlphaFoldDB" id="A0A1F8EYJ7"/>
<reference evidence="2 3" key="1">
    <citation type="journal article" date="2016" name="Nat. Commun.">
        <title>Thousands of microbial genomes shed light on interconnected biogeochemical processes in an aquifer system.</title>
        <authorList>
            <person name="Anantharaman K."/>
            <person name="Brown C.T."/>
            <person name="Hug L.A."/>
            <person name="Sharon I."/>
            <person name="Castelle C.J."/>
            <person name="Probst A.J."/>
            <person name="Thomas B.C."/>
            <person name="Singh A."/>
            <person name="Wilkins M.J."/>
            <person name="Karaoz U."/>
            <person name="Brodie E.L."/>
            <person name="Williams K.H."/>
            <person name="Hubbard S.S."/>
            <person name="Banfield J.F."/>
        </authorList>
    </citation>
    <scope>NUCLEOTIDE SEQUENCE [LARGE SCALE GENOMIC DNA]</scope>
</reference>
<gene>
    <name evidence="2" type="ORF">A2831_03365</name>
</gene>
<sequence length="157" mass="16347">MIKVVDNFLTSLDQCGVIINRQGREVCKIKKNILVIIPVLLILNIVVPGGALAYADDSPAVRPMPSLINPLEYLNENLLSKLPGIKSEGSGALPSGLGGLLSEGGGLGGIKLLNTSSLSTNDIPGALKSIAVLAINLFLIVIQTVAGVLKALLPFLQ</sequence>
<dbReference type="STRING" id="1802668.A2831_03365"/>
<evidence type="ECO:0000313" key="2">
    <source>
        <dbReference type="EMBL" id="OGN05558.1"/>
    </source>
</evidence>
<feature type="transmembrane region" description="Helical" evidence="1">
    <location>
        <begin position="130"/>
        <end position="153"/>
    </location>
</feature>
<keyword evidence="1" id="KW-1133">Transmembrane helix</keyword>
<comment type="caution">
    <text evidence="2">The sequence shown here is derived from an EMBL/GenBank/DDBJ whole genome shotgun (WGS) entry which is preliminary data.</text>
</comment>
<dbReference type="EMBL" id="MGJI01000007">
    <property type="protein sequence ID" value="OGN05558.1"/>
    <property type="molecule type" value="Genomic_DNA"/>
</dbReference>
<keyword evidence="1" id="KW-0472">Membrane</keyword>
<proteinExistence type="predicted"/>
<dbReference type="Proteomes" id="UP000177507">
    <property type="component" value="Unassembled WGS sequence"/>
</dbReference>
<accession>A0A1F8EYJ7</accession>
<keyword evidence="1" id="KW-0812">Transmembrane</keyword>